<dbReference type="Proteomes" id="UP000779574">
    <property type="component" value="Unassembled WGS sequence"/>
</dbReference>
<feature type="region of interest" description="Disordered" evidence="1">
    <location>
        <begin position="336"/>
        <end position="402"/>
    </location>
</feature>
<feature type="compositionally biased region" description="Basic and acidic residues" evidence="1">
    <location>
        <begin position="364"/>
        <end position="373"/>
    </location>
</feature>
<feature type="transmembrane region" description="Helical" evidence="2">
    <location>
        <begin position="131"/>
        <end position="151"/>
    </location>
</feature>
<evidence type="ECO:0000256" key="2">
    <source>
        <dbReference type="SAM" id="Phobius"/>
    </source>
</evidence>
<dbReference type="AlphaFoldDB" id="A0A9P8EVW3"/>
<evidence type="ECO:0000313" key="3">
    <source>
        <dbReference type="EMBL" id="KAG9699415.1"/>
    </source>
</evidence>
<sequence>MPPVSTIFPIGELLSRNATTADGSGPGLPVVCAWPVSGQYGPGSRVLYYVLVFLCVFGKKADWMKDACLAAVLLFPAVAALHGITLAALHVDGAVDMDIYGAFQLCSLGILAAPATVKNSRTYFMDPGRNIIFLWTVLILSGLLSLAVEFFRTKSQICKSSNGSLISLANFDYGTTDCTLTCSVDDGPSSPMRKDAANNIYVIPAPTLLTFGTVTLLCAACCIPAILTLISMWNKILEINWKSRFAAETEKPPDPEEKEVKAINSLIKRFLNVIEAPLFGLAVVVILILGEINLFSRQVRYQTEPIASIGQWAPIVGTGLAIMGSLVVYLTTTSAEPETDSDSGQPHDSTDENSISNSSCHGSVRPDTHDSNHSRKKSNALTHVSTQRSMASTIPTDRGGRRKVAQFMSKIGDYMGTPGHGQFDTSSFRRDANTYPTIPGEQFRAEGLMDTERRYNSGRLSRSDSRASDMRAPLPSSHDYAQRRSRSDSMGARSIDSQDPVTAPPFATPAIATQVRRDTLEVPTLAHVPFRDMLERSRSSTDPNTQP</sequence>
<comment type="caution">
    <text evidence="3">The sequence shown here is derived from an EMBL/GenBank/DDBJ whole genome shotgun (WGS) entry which is preliminary data.</text>
</comment>
<accession>A0A9P8EVW3</accession>
<feature type="compositionally biased region" description="Polar residues" evidence="1">
    <location>
        <begin position="336"/>
        <end position="361"/>
    </location>
</feature>
<proteinExistence type="predicted"/>
<dbReference type="OrthoDB" id="3021074at2759"/>
<feature type="transmembrane region" description="Helical" evidence="2">
    <location>
        <begin position="309"/>
        <end position="330"/>
    </location>
</feature>
<keyword evidence="2" id="KW-0472">Membrane</keyword>
<keyword evidence="2" id="KW-0812">Transmembrane</keyword>
<evidence type="ECO:0000256" key="1">
    <source>
        <dbReference type="SAM" id="MobiDB-lite"/>
    </source>
</evidence>
<feature type="transmembrane region" description="Helical" evidence="2">
    <location>
        <begin position="208"/>
        <end position="233"/>
    </location>
</feature>
<organism evidence="3 4">
    <name type="scientific">Aureobasidium melanogenum</name>
    <name type="common">Aureobasidium pullulans var. melanogenum</name>
    <dbReference type="NCBI Taxonomy" id="46634"/>
    <lineage>
        <taxon>Eukaryota</taxon>
        <taxon>Fungi</taxon>
        <taxon>Dikarya</taxon>
        <taxon>Ascomycota</taxon>
        <taxon>Pezizomycotina</taxon>
        <taxon>Dothideomycetes</taxon>
        <taxon>Dothideomycetidae</taxon>
        <taxon>Dothideales</taxon>
        <taxon>Saccotheciaceae</taxon>
        <taxon>Aureobasidium</taxon>
    </lineage>
</organism>
<feature type="compositionally biased region" description="Basic and acidic residues" evidence="1">
    <location>
        <begin position="450"/>
        <end position="469"/>
    </location>
</feature>
<gene>
    <name evidence="3" type="ORF">KCU76_g1524</name>
</gene>
<feature type="non-terminal residue" evidence="3">
    <location>
        <position position="1"/>
    </location>
</feature>
<feature type="transmembrane region" description="Helical" evidence="2">
    <location>
        <begin position="270"/>
        <end position="289"/>
    </location>
</feature>
<feature type="compositionally biased region" description="Polar residues" evidence="1">
    <location>
        <begin position="379"/>
        <end position="395"/>
    </location>
</feature>
<feature type="region of interest" description="Disordered" evidence="1">
    <location>
        <begin position="450"/>
        <end position="512"/>
    </location>
</feature>
<keyword evidence="2" id="KW-1133">Transmembrane helix</keyword>
<protein>
    <submittedName>
        <fullName evidence="3">Uncharacterized protein</fullName>
    </submittedName>
</protein>
<name>A0A9P8EVW3_AURME</name>
<feature type="transmembrane region" description="Helical" evidence="2">
    <location>
        <begin position="67"/>
        <end position="87"/>
    </location>
</feature>
<reference evidence="3" key="2">
    <citation type="submission" date="2021-08" db="EMBL/GenBank/DDBJ databases">
        <authorList>
            <person name="Gostincar C."/>
            <person name="Sun X."/>
            <person name="Song Z."/>
            <person name="Gunde-Cimerman N."/>
        </authorList>
    </citation>
    <scope>NUCLEOTIDE SEQUENCE</scope>
    <source>
        <strain evidence="3">EXF-9911</strain>
    </source>
</reference>
<reference evidence="3" key="1">
    <citation type="journal article" date="2021" name="J Fungi (Basel)">
        <title>Virulence traits and population genomics of the black yeast Aureobasidium melanogenum.</title>
        <authorList>
            <person name="Cernosa A."/>
            <person name="Sun X."/>
            <person name="Gostincar C."/>
            <person name="Fang C."/>
            <person name="Gunde-Cimerman N."/>
            <person name="Song Z."/>
        </authorList>
    </citation>
    <scope>NUCLEOTIDE SEQUENCE</scope>
    <source>
        <strain evidence="3">EXF-9911</strain>
    </source>
</reference>
<feature type="transmembrane region" description="Helical" evidence="2">
    <location>
        <begin position="99"/>
        <end position="119"/>
    </location>
</feature>
<dbReference type="EMBL" id="JAHFXF010000034">
    <property type="protein sequence ID" value="KAG9699415.1"/>
    <property type="molecule type" value="Genomic_DNA"/>
</dbReference>
<evidence type="ECO:0000313" key="4">
    <source>
        <dbReference type="Proteomes" id="UP000779574"/>
    </source>
</evidence>